<keyword evidence="4" id="KW-1185">Reference proteome</keyword>
<evidence type="ECO:0000313" key="4">
    <source>
        <dbReference type="Proteomes" id="UP000195981"/>
    </source>
</evidence>
<dbReference type="PANTHER" id="PTHR23355:SF42">
    <property type="entry name" value="RIBONUCLEASE II, CHLOROPLASTIC_MITOCHONDRIAL"/>
    <property type="match status" value="1"/>
</dbReference>
<dbReference type="Pfam" id="PF18614">
    <property type="entry name" value="RNase_II_C_S1"/>
    <property type="match status" value="1"/>
</dbReference>
<evidence type="ECO:0000256" key="1">
    <source>
        <dbReference type="SAM" id="MobiDB-lite"/>
    </source>
</evidence>
<reference evidence="3 4" key="1">
    <citation type="submission" date="2017-02" db="EMBL/GenBank/DDBJ databases">
        <authorList>
            <person name="Peterson S.W."/>
        </authorList>
    </citation>
    <scope>NUCLEOTIDE SEQUENCE [LARGE SCALE GENOMIC DNA]</scope>
    <source>
        <strain evidence="3 4">CIP104813</strain>
    </source>
</reference>
<dbReference type="Proteomes" id="UP000195981">
    <property type="component" value="Unassembled WGS sequence"/>
</dbReference>
<dbReference type="Pfam" id="PF00773">
    <property type="entry name" value="RNB"/>
    <property type="match status" value="1"/>
</dbReference>
<dbReference type="GO" id="GO:0000175">
    <property type="term" value="F:3'-5'-RNA exonuclease activity"/>
    <property type="evidence" value="ECO:0007669"/>
    <property type="project" value="TreeGrafter"/>
</dbReference>
<dbReference type="EMBL" id="FWFG01000099">
    <property type="protein sequence ID" value="SLM94561.1"/>
    <property type="molecule type" value="Genomic_DNA"/>
</dbReference>
<dbReference type="RefSeq" id="WP_087104896.1">
    <property type="nucleotide sequence ID" value="NZ_FWFG01000099.1"/>
</dbReference>
<evidence type="ECO:0000259" key="2">
    <source>
        <dbReference type="SMART" id="SM00955"/>
    </source>
</evidence>
<name>A0A1X6X5X9_9MICO</name>
<dbReference type="InterPro" id="IPR012340">
    <property type="entry name" value="NA-bd_OB-fold"/>
</dbReference>
<dbReference type="SMART" id="SM00955">
    <property type="entry name" value="RNB"/>
    <property type="match status" value="1"/>
</dbReference>
<dbReference type="PANTHER" id="PTHR23355">
    <property type="entry name" value="RIBONUCLEASE"/>
    <property type="match status" value="1"/>
</dbReference>
<feature type="region of interest" description="Disordered" evidence="1">
    <location>
        <begin position="487"/>
        <end position="517"/>
    </location>
</feature>
<sequence>MALHPVSLHPRDGSIAADELRHLLDALVERSEVPVEFPAEVLAAAEAAAAGAGAAGPITAEHADRTDVEFVTLDPASSTDLDQAMHLSREGDGYRVLYAIADVPSFVELDGPIDAETRRRGETVYLPDRRISLHPEMLSEGVASILPEQDTPAFVWTFALDATGAVTGTTLERALVRSRAKLAYDAVQADLDAGTGLEMMQLLLEIGAKRRELEAQRRGASLNLPEQEVFADGEALRLQWRTPLPIEDANAQISLMTGMEAARIMIEGGAGILRTMPAADEGSIRDLRRKAAALGQPWPEDMVYGDFLRTLHWSEPRHLALLNQAAKLFRGASYLAFTSPAELPADPAEQVQAAIGAPYAHTTAPLRRLVDRFVLLTCHHLLGGDDLPDALRTALPLIPQVMQETGSRAGAIERQAIDIVEALALRSSIGSELEATVLTSSDGKAQLQLLEPPVTVRAAVPGKPGDVVRVRVESVDPAAGKVQIVPAAGRPAADEGRTETAEVDEVQASAPGQPAAS</sequence>
<dbReference type="InterPro" id="IPR040596">
    <property type="entry name" value="RNase_II_C_S1"/>
</dbReference>
<dbReference type="GO" id="GO:0006402">
    <property type="term" value="P:mRNA catabolic process"/>
    <property type="evidence" value="ECO:0007669"/>
    <property type="project" value="TreeGrafter"/>
</dbReference>
<dbReference type="InterPro" id="IPR050180">
    <property type="entry name" value="RNR_Ribonuclease"/>
</dbReference>
<dbReference type="InterPro" id="IPR001900">
    <property type="entry name" value="RNase_II/R"/>
</dbReference>
<proteinExistence type="predicted"/>
<dbReference type="AlphaFoldDB" id="A0A1X6X5X9"/>
<dbReference type="GO" id="GO:0003723">
    <property type="term" value="F:RNA binding"/>
    <property type="evidence" value="ECO:0007669"/>
    <property type="project" value="InterPro"/>
</dbReference>
<gene>
    <name evidence="3" type="ORF">FM110_11535</name>
</gene>
<evidence type="ECO:0000313" key="3">
    <source>
        <dbReference type="EMBL" id="SLM94561.1"/>
    </source>
</evidence>
<protein>
    <recommendedName>
        <fullName evidence="2">RNB domain-containing protein</fullName>
    </recommendedName>
</protein>
<dbReference type="OrthoDB" id="5800376at2"/>
<organism evidence="3 4">
    <name type="scientific">Brachybacterium nesterenkovii</name>
    <dbReference type="NCBI Taxonomy" id="47847"/>
    <lineage>
        <taxon>Bacteria</taxon>
        <taxon>Bacillati</taxon>
        <taxon>Actinomycetota</taxon>
        <taxon>Actinomycetes</taxon>
        <taxon>Micrococcales</taxon>
        <taxon>Dermabacteraceae</taxon>
        <taxon>Brachybacterium</taxon>
    </lineage>
</organism>
<dbReference type="SUPFAM" id="SSF50249">
    <property type="entry name" value="Nucleic acid-binding proteins"/>
    <property type="match status" value="1"/>
</dbReference>
<dbReference type="GO" id="GO:0000932">
    <property type="term" value="C:P-body"/>
    <property type="evidence" value="ECO:0007669"/>
    <property type="project" value="TreeGrafter"/>
</dbReference>
<accession>A0A1X6X5X9</accession>
<feature type="domain" description="RNB" evidence="2">
    <location>
        <begin position="62"/>
        <end position="384"/>
    </location>
</feature>